<comment type="subunit">
    <text evidence="6">The basal body constitutes a major portion of the flagellar organelle and consists of a number of rings mounted on a central rod.</text>
</comment>
<keyword evidence="9" id="KW-1185">Reference proteome</keyword>
<dbReference type="PIRSF" id="PIRSF002889">
    <property type="entry name" value="Rod_FlgB"/>
    <property type="match status" value="1"/>
</dbReference>
<comment type="subcellular location">
    <subcellularLocation>
        <location evidence="1 6">Bacterial flagellum basal body</location>
    </subcellularLocation>
</comment>
<evidence type="ECO:0000256" key="1">
    <source>
        <dbReference type="ARBA" id="ARBA00004117"/>
    </source>
</evidence>
<evidence type="ECO:0000256" key="3">
    <source>
        <dbReference type="ARBA" id="ARBA00014376"/>
    </source>
</evidence>
<evidence type="ECO:0000259" key="7">
    <source>
        <dbReference type="Pfam" id="PF00460"/>
    </source>
</evidence>
<organism evidence="8 9">
    <name type="scientific">Shewanella japonica</name>
    <dbReference type="NCBI Taxonomy" id="93973"/>
    <lineage>
        <taxon>Bacteria</taxon>
        <taxon>Pseudomonadati</taxon>
        <taxon>Pseudomonadota</taxon>
        <taxon>Gammaproteobacteria</taxon>
        <taxon>Alteromonadales</taxon>
        <taxon>Shewanellaceae</taxon>
        <taxon>Shewanella</taxon>
    </lineage>
</organism>
<proteinExistence type="inferred from homology"/>
<comment type="function">
    <text evidence="5 6">Structural component of flagellum, the bacterial motility apparatus. Part of the rod structure of flagellar basal body.</text>
</comment>
<dbReference type="InterPro" id="IPR001444">
    <property type="entry name" value="Flag_bb_rod_N"/>
</dbReference>
<evidence type="ECO:0000256" key="2">
    <source>
        <dbReference type="ARBA" id="ARBA00009677"/>
    </source>
</evidence>
<name>A0ABN4YIA3_9GAMM</name>
<keyword evidence="8" id="KW-0966">Cell projection</keyword>
<reference evidence="8 9" key="1">
    <citation type="submission" date="2017-03" db="EMBL/GenBank/DDBJ databases">
        <title>Genome sequencing of Shewanella japonica KCTC 22435.</title>
        <authorList>
            <person name="Kim K.M."/>
        </authorList>
    </citation>
    <scope>NUCLEOTIDE SEQUENCE [LARGE SCALE GENOMIC DNA]</scope>
    <source>
        <strain evidence="8 9">KCTC 22435</strain>
    </source>
</reference>
<evidence type="ECO:0000256" key="6">
    <source>
        <dbReference type="PIRNR" id="PIRNR002889"/>
    </source>
</evidence>
<dbReference type="PANTHER" id="PTHR30435">
    <property type="entry name" value="FLAGELLAR PROTEIN"/>
    <property type="match status" value="1"/>
</dbReference>
<accession>A0ABN4YIA3</accession>
<evidence type="ECO:0000256" key="5">
    <source>
        <dbReference type="ARBA" id="ARBA00024934"/>
    </source>
</evidence>
<evidence type="ECO:0000313" key="9">
    <source>
        <dbReference type="Proteomes" id="UP000191820"/>
    </source>
</evidence>
<comment type="similarity">
    <text evidence="2 6">Belongs to the flagella basal body rod proteins family.</text>
</comment>
<dbReference type="Pfam" id="PF00460">
    <property type="entry name" value="Flg_bb_rod"/>
    <property type="match status" value="1"/>
</dbReference>
<dbReference type="RefSeq" id="WP_065108539.1">
    <property type="nucleotide sequence ID" value="NZ_CANMJJ010000005.1"/>
</dbReference>
<evidence type="ECO:0000256" key="4">
    <source>
        <dbReference type="ARBA" id="ARBA00023143"/>
    </source>
</evidence>
<feature type="domain" description="Flagellar basal body rod protein N-terminal" evidence="7">
    <location>
        <begin position="20"/>
        <end position="39"/>
    </location>
</feature>
<dbReference type="EMBL" id="CP020472">
    <property type="protein sequence ID" value="ARD23237.1"/>
    <property type="molecule type" value="Genomic_DNA"/>
</dbReference>
<protein>
    <recommendedName>
        <fullName evidence="3 6">Flagellar basal body rod protein FlgB</fullName>
    </recommendedName>
</protein>
<dbReference type="PANTHER" id="PTHR30435:SF12">
    <property type="entry name" value="FLAGELLAR BASAL BODY ROD PROTEIN FLGB"/>
    <property type="match status" value="1"/>
</dbReference>
<gene>
    <name evidence="8" type="ORF">SJ2017_2959</name>
</gene>
<keyword evidence="8" id="KW-0969">Cilium</keyword>
<dbReference type="Proteomes" id="UP000191820">
    <property type="component" value="Chromosome"/>
</dbReference>
<keyword evidence="4 6" id="KW-0975">Bacterial flagellum</keyword>
<dbReference type="InterPro" id="IPR006300">
    <property type="entry name" value="FlgB"/>
</dbReference>
<evidence type="ECO:0000313" key="8">
    <source>
        <dbReference type="EMBL" id="ARD23237.1"/>
    </source>
</evidence>
<sequence length="132" mass="14522">MAINFENGLGIHQYSLGIRAQRAEVLSSNIANANTPGYKARDVDFAAAMNSARAKQSGLQMSQTTDKHFDLKALSQENVKFRVPNQPDTGDGNTVDSQQEQAAFMQNSLEYQMSLGFLESKFSGMRKAIRGD</sequence>
<dbReference type="NCBIfam" id="TIGR01396">
    <property type="entry name" value="FlgB"/>
    <property type="match status" value="1"/>
</dbReference>
<keyword evidence="8" id="KW-0282">Flagellum</keyword>